<evidence type="ECO:0000313" key="2">
    <source>
        <dbReference type="EMBL" id="KAK0708642.1"/>
    </source>
</evidence>
<feature type="signal peptide" evidence="1">
    <location>
        <begin position="1"/>
        <end position="24"/>
    </location>
</feature>
<dbReference type="Proteomes" id="UP001172102">
    <property type="component" value="Unassembled WGS sequence"/>
</dbReference>
<keyword evidence="3" id="KW-1185">Reference proteome</keyword>
<proteinExistence type="predicted"/>
<feature type="chain" id="PRO_5041349208" evidence="1">
    <location>
        <begin position="25"/>
        <end position="113"/>
    </location>
</feature>
<dbReference type="AlphaFoldDB" id="A0AA40A3M1"/>
<protein>
    <submittedName>
        <fullName evidence="2">Uncharacterized protein</fullName>
    </submittedName>
</protein>
<reference evidence="2" key="1">
    <citation type="submission" date="2023-06" db="EMBL/GenBank/DDBJ databases">
        <title>Genome-scale phylogeny and comparative genomics of the fungal order Sordariales.</title>
        <authorList>
            <consortium name="Lawrence Berkeley National Laboratory"/>
            <person name="Hensen N."/>
            <person name="Bonometti L."/>
            <person name="Westerberg I."/>
            <person name="Brannstrom I.O."/>
            <person name="Guillou S."/>
            <person name="Cros-Aarteil S."/>
            <person name="Calhoun S."/>
            <person name="Haridas S."/>
            <person name="Kuo A."/>
            <person name="Mondo S."/>
            <person name="Pangilinan J."/>
            <person name="Riley R."/>
            <person name="Labutti K."/>
            <person name="Andreopoulos B."/>
            <person name="Lipzen A."/>
            <person name="Chen C."/>
            <person name="Yanf M."/>
            <person name="Daum C."/>
            <person name="Ng V."/>
            <person name="Clum A."/>
            <person name="Steindorff A."/>
            <person name="Ohm R."/>
            <person name="Martin F."/>
            <person name="Silar P."/>
            <person name="Natvig D."/>
            <person name="Lalanne C."/>
            <person name="Gautier V."/>
            <person name="Ament-Velasquez S.L."/>
            <person name="Kruys A."/>
            <person name="Hutchinson M.I."/>
            <person name="Powell A.J."/>
            <person name="Barry K."/>
            <person name="Miller A.N."/>
            <person name="Grigoriev I.V."/>
            <person name="Debuchy R."/>
            <person name="Gladieux P."/>
            <person name="Thoren M.H."/>
            <person name="Johannesson H."/>
        </authorList>
    </citation>
    <scope>NUCLEOTIDE SEQUENCE</scope>
    <source>
        <strain evidence="2">SMH4607-1</strain>
    </source>
</reference>
<gene>
    <name evidence="2" type="ORF">B0H67DRAFT_544502</name>
</gene>
<keyword evidence="1" id="KW-0732">Signal</keyword>
<comment type="caution">
    <text evidence="2">The sequence shown here is derived from an EMBL/GenBank/DDBJ whole genome shotgun (WGS) entry which is preliminary data.</text>
</comment>
<organism evidence="2 3">
    <name type="scientific">Lasiosphaeris hirsuta</name>
    <dbReference type="NCBI Taxonomy" id="260670"/>
    <lineage>
        <taxon>Eukaryota</taxon>
        <taxon>Fungi</taxon>
        <taxon>Dikarya</taxon>
        <taxon>Ascomycota</taxon>
        <taxon>Pezizomycotina</taxon>
        <taxon>Sordariomycetes</taxon>
        <taxon>Sordariomycetidae</taxon>
        <taxon>Sordariales</taxon>
        <taxon>Lasiosphaeriaceae</taxon>
        <taxon>Lasiosphaeris</taxon>
    </lineage>
</organism>
<dbReference type="EMBL" id="JAUKUA010000006">
    <property type="protein sequence ID" value="KAK0708642.1"/>
    <property type="molecule type" value="Genomic_DNA"/>
</dbReference>
<evidence type="ECO:0000256" key="1">
    <source>
        <dbReference type="SAM" id="SignalP"/>
    </source>
</evidence>
<name>A0AA40A3M1_9PEZI</name>
<accession>A0AA40A3M1</accession>
<evidence type="ECO:0000313" key="3">
    <source>
        <dbReference type="Proteomes" id="UP001172102"/>
    </source>
</evidence>
<dbReference type="PROSITE" id="PS51257">
    <property type="entry name" value="PROKAR_LIPOPROTEIN"/>
    <property type="match status" value="1"/>
</dbReference>
<sequence>MKFNAGPTSIYLMILSNVAGTTLAASCIRQDNGLFRYIVETGNLPDISGVCGGLWDNLKRFSACSASSTFCGARGGDNHLVWEFSVPSVCNGGMVESTWWEATRNNWGGIDCP</sequence>